<name>A0ABV7UG67_9HYPH</name>
<dbReference type="PANTHER" id="PTHR43639">
    <property type="entry name" value="OXIDOREDUCTASE, SHORT-CHAIN DEHYDROGENASE/REDUCTASE FAMILY (AFU_ORTHOLOGUE AFUA_5G02870)"/>
    <property type="match status" value="1"/>
</dbReference>
<gene>
    <name evidence="3" type="ORF">ACFONL_08095</name>
</gene>
<evidence type="ECO:0000313" key="3">
    <source>
        <dbReference type="EMBL" id="MFC3637344.1"/>
    </source>
</evidence>
<reference evidence="4" key="1">
    <citation type="journal article" date="2019" name="Int. J. Syst. Evol. Microbiol.">
        <title>The Global Catalogue of Microorganisms (GCM) 10K type strain sequencing project: providing services to taxonomists for standard genome sequencing and annotation.</title>
        <authorList>
            <consortium name="The Broad Institute Genomics Platform"/>
            <consortium name="The Broad Institute Genome Sequencing Center for Infectious Disease"/>
            <person name="Wu L."/>
            <person name="Ma J."/>
        </authorList>
    </citation>
    <scope>NUCLEOTIDE SEQUENCE [LARGE SCALE GENOMIC DNA]</scope>
    <source>
        <strain evidence="4">KCTC 42282</strain>
    </source>
</reference>
<dbReference type="PANTHER" id="PTHR43639:SF1">
    <property type="entry name" value="SHORT-CHAIN DEHYDROGENASE_REDUCTASE FAMILY PROTEIN"/>
    <property type="match status" value="1"/>
</dbReference>
<keyword evidence="2" id="KW-0560">Oxidoreductase</keyword>
<dbReference type="Proteomes" id="UP001595704">
    <property type="component" value="Unassembled WGS sequence"/>
</dbReference>
<dbReference type="Gene3D" id="3.40.50.720">
    <property type="entry name" value="NAD(P)-binding Rossmann-like Domain"/>
    <property type="match status" value="1"/>
</dbReference>
<evidence type="ECO:0000313" key="4">
    <source>
        <dbReference type="Proteomes" id="UP001595704"/>
    </source>
</evidence>
<dbReference type="Pfam" id="PF13561">
    <property type="entry name" value="adh_short_C2"/>
    <property type="match status" value="1"/>
</dbReference>
<dbReference type="InterPro" id="IPR002347">
    <property type="entry name" value="SDR_fam"/>
</dbReference>
<protein>
    <submittedName>
        <fullName evidence="3">SDR family oxidoreductase</fullName>
    </submittedName>
</protein>
<accession>A0ABV7UG67</accession>
<proteinExistence type="inferred from homology"/>
<dbReference type="PRINTS" id="PR00080">
    <property type="entry name" value="SDRFAMILY"/>
</dbReference>
<keyword evidence="4" id="KW-1185">Reference proteome</keyword>
<comment type="caution">
    <text evidence="3">The sequence shown here is derived from an EMBL/GenBank/DDBJ whole genome shotgun (WGS) entry which is preliminary data.</text>
</comment>
<evidence type="ECO:0000256" key="1">
    <source>
        <dbReference type="ARBA" id="ARBA00006484"/>
    </source>
</evidence>
<organism evidence="3 4">
    <name type="scientific">Camelimonas fluminis</name>
    <dbReference type="NCBI Taxonomy" id="1576911"/>
    <lineage>
        <taxon>Bacteria</taxon>
        <taxon>Pseudomonadati</taxon>
        <taxon>Pseudomonadota</taxon>
        <taxon>Alphaproteobacteria</taxon>
        <taxon>Hyphomicrobiales</taxon>
        <taxon>Chelatococcaceae</taxon>
        <taxon>Camelimonas</taxon>
    </lineage>
</organism>
<dbReference type="RefSeq" id="WP_244643226.1">
    <property type="nucleotide sequence ID" value="NZ_BNCG01000018.1"/>
</dbReference>
<dbReference type="NCBIfam" id="NF006597">
    <property type="entry name" value="PRK09134.1"/>
    <property type="match status" value="1"/>
</dbReference>
<sequence length="264" mass="27730">MTGQALTGQARAREGAKAALVTGGAKRIGAAISMALARQGYAIAIHCNRSEQEAADLAAHIRADGGKAAVVRADLENAVDTGRLVNETVAAIGPLTLLVNSASLFEADDIHDLDIALWERQFAVNLRAPAILASAFAQALPPGSQGAIINILDQRVWKPTPRNFSYTLTKSALYTATRTMAQALAPAIRVNAVGPGPILASERQSPDDFACQIAALPLARQISPDEIADAVLWLAQARSVTGQMIAVDGGQHLAWRTPDALVCE</sequence>
<dbReference type="PRINTS" id="PR00081">
    <property type="entry name" value="GDHRDH"/>
</dbReference>
<dbReference type="EMBL" id="JBHRYC010000037">
    <property type="protein sequence ID" value="MFC3637344.1"/>
    <property type="molecule type" value="Genomic_DNA"/>
</dbReference>
<dbReference type="SUPFAM" id="SSF51735">
    <property type="entry name" value="NAD(P)-binding Rossmann-fold domains"/>
    <property type="match status" value="1"/>
</dbReference>
<comment type="similarity">
    <text evidence="1">Belongs to the short-chain dehydrogenases/reductases (SDR) family.</text>
</comment>
<dbReference type="InterPro" id="IPR036291">
    <property type="entry name" value="NAD(P)-bd_dom_sf"/>
</dbReference>
<evidence type="ECO:0000256" key="2">
    <source>
        <dbReference type="ARBA" id="ARBA00023002"/>
    </source>
</evidence>